<protein>
    <recommendedName>
        <fullName evidence="18">Cytochrome P450</fullName>
    </recommendedName>
</protein>
<dbReference type="SUPFAM" id="SSF48264">
    <property type="entry name" value="Cytochrome P450"/>
    <property type="match status" value="1"/>
</dbReference>
<dbReference type="GO" id="GO:0020037">
    <property type="term" value="F:heme binding"/>
    <property type="evidence" value="ECO:0007669"/>
    <property type="project" value="InterPro"/>
</dbReference>
<accession>A0AA38HWD5</accession>
<evidence type="ECO:0000256" key="13">
    <source>
        <dbReference type="ARBA" id="ARBA00023136"/>
    </source>
</evidence>
<name>A0AA38HWD5_9CUCU</name>
<evidence type="ECO:0000256" key="11">
    <source>
        <dbReference type="ARBA" id="ARBA00023004"/>
    </source>
</evidence>
<evidence type="ECO:0000256" key="1">
    <source>
        <dbReference type="ARBA" id="ARBA00001971"/>
    </source>
</evidence>
<evidence type="ECO:0000256" key="10">
    <source>
        <dbReference type="ARBA" id="ARBA00023002"/>
    </source>
</evidence>
<organism evidence="16 17">
    <name type="scientific">Zophobas morio</name>
    <dbReference type="NCBI Taxonomy" id="2755281"/>
    <lineage>
        <taxon>Eukaryota</taxon>
        <taxon>Metazoa</taxon>
        <taxon>Ecdysozoa</taxon>
        <taxon>Arthropoda</taxon>
        <taxon>Hexapoda</taxon>
        <taxon>Insecta</taxon>
        <taxon>Pterygota</taxon>
        <taxon>Neoptera</taxon>
        <taxon>Endopterygota</taxon>
        <taxon>Coleoptera</taxon>
        <taxon>Polyphaga</taxon>
        <taxon>Cucujiformia</taxon>
        <taxon>Tenebrionidae</taxon>
        <taxon>Zophobas</taxon>
    </lineage>
</organism>
<keyword evidence="8" id="KW-0256">Endoplasmic reticulum</keyword>
<evidence type="ECO:0000256" key="6">
    <source>
        <dbReference type="ARBA" id="ARBA00022617"/>
    </source>
</evidence>
<comment type="similarity">
    <text evidence="5">Belongs to the cytochrome P450 family.</text>
</comment>
<comment type="function">
    <text evidence="2">May be involved in the metabolism of insect hormones and in the breakdown of synthetic insecticides.</text>
</comment>
<evidence type="ECO:0000256" key="14">
    <source>
        <dbReference type="PIRSR" id="PIRSR602401-1"/>
    </source>
</evidence>
<dbReference type="GO" id="GO:0006082">
    <property type="term" value="P:organic acid metabolic process"/>
    <property type="evidence" value="ECO:0007669"/>
    <property type="project" value="TreeGrafter"/>
</dbReference>
<dbReference type="AlphaFoldDB" id="A0AA38HWD5"/>
<dbReference type="PRINTS" id="PR00463">
    <property type="entry name" value="EP450I"/>
</dbReference>
<dbReference type="PRINTS" id="PR00385">
    <property type="entry name" value="P450"/>
</dbReference>
<dbReference type="Gene3D" id="1.10.630.10">
    <property type="entry name" value="Cytochrome P450"/>
    <property type="match status" value="1"/>
</dbReference>
<keyword evidence="10" id="KW-0560">Oxidoreductase</keyword>
<evidence type="ECO:0000313" key="17">
    <source>
        <dbReference type="Proteomes" id="UP001168821"/>
    </source>
</evidence>
<evidence type="ECO:0000256" key="4">
    <source>
        <dbReference type="ARBA" id="ARBA00004406"/>
    </source>
</evidence>
<evidence type="ECO:0008006" key="18">
    <source>
        <dbReference type="Google" id="ProtNLM"/>
    </source>
</evidence>
<sequence length="473" mass="53742">MIVTICALLILFLLMKFFRAKKTLPGPWNLPILGYLHKLDPKSPHLSLTKLAQKYGPVYNIKLGSINAVVIADVKILKKVLAKDETLGRPSLFMIDTVFENKGLVFTSVDLWKDQRKFLANFFKTAGITKVSPNRKKWEMLVTNQLEKILQVMKSQTHGVPVNPSEFVTQYANSIADVLLVGKQSSQEDKTVTGGEKVASVTFRGPLNFMPFLRVLPYFKKTLSSAKQSVNKVRQNQRKLITDYEKSSKDGVPNLVEMFQQQMSHPIYNFDQLQHLIYDLFMTFNEPIITSLLWILLFLAQYHEVQDKVRQELLEVSRGETVTMDDFANLHYTRATIAETARIRTLAPTGLPHSVSETICVEGFTIPKGAMILPLLWAIHMDPNVHEKPEEFRPGRFLDDEGKFFEPESFLPFQSGKRMCLGKEIAQTAMSLFVANVVKDFKIERLDSSALDLTGVYGVVLVPKPQTLIFKKI</sequence>
<evidence type="ECO:0000256" key="8">
    <source>
        <dbReference type="ARBA" id="ARBA00022824"/>
    </source>
</evidence>
<evidence type="ECO:0000256" key="5">
    <source>
        <dbReference type="ARBA" id="ARBA00010617"/>
    </source>
</evidence>
<keyword evidence="17" id="KW-1185">Reference proteome</keyword>
<dbReference type="PANTHER" id="PTHR24300">
    <property type="entry name" value="CYTOCHROME P450 508A4-RELATED"/>
    <property type="match status" value="1"/>
</dbReference>
<dbReference type="InterPro" id="IPR036396">
    <property type="entry name" value="Cyt_P450_sf"/>
</dbReference>
<dbReference type="EMBL" id="JALNTZ010000007">
    <property type="protein sequence ID" value="KAJ3645250.1"/>
    <property type="molecule type" value="Genomic_DNA"/>
</dbReference>
<dbReference type="Proteomes" id="UP001168821">
    <property type="component" value="Unassembled WGS sequence"/>
</dbReference>
<keyword evidence="11 14" id="KW-0408">Iron</keyword>
<evidence type="ECO:0000256" key="12">
    <source>
        <dbReference type="ARBA" id="ARBA00023033"/>
    </source>
</evidence>
<keyword evidence="15" id="KW-0732">Signal</keyword>
<evidence type="ECO:0000313" key="16">
    <source>
        <dbReference type="EMBL" id="KAJ3645250.1"/>
    </source>
</evidence>
<comment type="subcellular location">
    <subcellularLocation>
        <location evidence="4">Endoplasmic reticulum membrane</location>
        <topology evidence="4">Peripheral membrane protein</topology>
    </subcellularLocation>
    <subcellularLocation>
        <location evidence="3">Microsome membrane</location>
        <topology evidence="3">Peripheral membrane protein</topology>
    </subcellularLocation>
</comment>
<evidence type="ECO:0000256" key="3">
    <source>
        <dbReference type="ARBA" id="ARBA00004174"/>
    </source>
</evidence>
<comment type="caution">
    <text evidence="16">The sequence shown here is derived from an EMBL/GenBank/DDBJ whole genome shotgun (WGS) entry which is preliminary data.</text>
</comment>
<gene>
    <name evidence="16" type="ORF">Zmor_022921</name>
</gene>
<dbReference type="GO" id="GO:0006805">
    <property type="term" value="P:xenobiotic metabolic process"/>
    <property type="evidence" value="ECO:0007669"/>
    <property type="project" value="TreeGrafter"/>
</dbReference>
<evidence type="ECO:0000256" key="15">
    <source>
        <dbReference type="SAM" id="SignalP"/>
    </source>
</evidence>
<evidence type="ECO:0000256" key="7">
    <source>
        <dbReference type="ARBA" id="ARBA00022723"/>
    </source>
</evidence>
<keyword evidence="12" id="KW-0503">Monooxygenase</keyword>
<dbReference type="InterPro" id="IPR001128">
    <property type="entry name" value="Cyt_P450"/>
</dbReference>
<dbReference type="InterPro" id="IPR002401">
    <property type="entry name" value="Cyt_P450_E_grp-I"/>
</dbReference>
<feature type="signal peptide" evidence="15">
    <location>
        <begin position="1"/>
        <end position="20"/>
    </location>
</feature>
<dbReference type="InterPro" id="IPR050182">
    <property type="entry name" value="Cytochrome_P450_fam2"/>
</dbReference>
<keyword evidence="7 14" id="KW-0479">Metal-binding</keyword>
<dbReference type="FunFam" id="1.10.630.10:FF:000238">
    <property type="entry name" value="Cytochrome P450 2A6"/>
    <property type="match status" value="1"/>
</dbReference>
<evidence type="ECO:0000256" key="2">
    <source>
        <dbReference type="ARBA" id="ARBA00003690"/>
    </source>
</evidence>
<keyword evidence="13" id="KW-0472">Membrane</keyword>
<keyword evidence="6 14" id="KW-0349">Heme</keyword>
<evidence type="ECO:0000256" key="9">
    <source>
        <dbReference type="ARBA" id="ARBA00022848"/>
    </source>
</evidence>
<dbReference type="PANTHER" id="PTHR24300:SF403">
    <property type="entry name" value="CYTOCHROME P450 306A1"/>
    <property type="match status" value="1"/>
</dbReference>
<reference evidence="16" key="1">
    <citation type="journal article" date="2023" name="G3 (Bethesda)">
        <title>Whole genome assemblies of Zophobas morio and Tenebrio molitor.</title>
        <authorList>
            <person name="Kaur S."/>
            <person name="Stinson S.A."/>
            <person name="diCenzo G.C."/>
        </authorList>
    </citation>
    <scope>NUCLEOTIDE SEQUENCE</scope>
    <source>
        <strain evidence="16">QUZm001</strain>
    </source>
</reference>
<dbReference type="GO" id="GO:0016712">
    <property type="term" value="F:oxidoreductase activity, acting on paired donors, with incorporation or reduction of molecular oxygen, reduced flavin or flavoprotein as one donor, and incorporation of one atom of oxygen"/>
    <property type="evidence" value="ECO:0007669"/>
    <property type="project" value="TreeGrafter"/>
</dbReference>
<proteinExistence type="inferred from homology"/>
<dbReference type="Pfam" id="PF00067">
    <property type="entry name" value="p450"/>
    <property type="match status" value="1"/>
</dbReference>
<keyword evidence="9" id="KW-0492">Microsome</keyword>
<feature type="binding site" description="axial binding residue" evidence="14">
    <location>
        <position position="420"/>
    </location>
    <ligand>
        <name>heme</name>
        <dbReference type="ChEBI" id="CHEBI:30413"/>
    </ligand>
    <ligandPart>
        <name>Fe</name>
        <dbReference type="ChEBI" id="CHEBI:18248"/>
    </ligandPart>
</feature>
<dbReference type="GO" id="GO:0005789">
    <property type="term" value="C:endoplasmic reticulum membrane"/>
    <property type="evidence" value="ECO:0007669"/>
    <property type="project" value="UniProtKB-SubCell"/>
</dbReference>
<feature type="chain" id="PRO_5041309800" description="Cytochrome P450" evidence="15">
    <location>
        <begin position="21"/>
        <end position="473"/>
    </location>
</feature>
<comment type="cofactor">
    <cofactor evidence="1 14">
        <name>heme</name>
        <dbReference type="ChEBI" id="CHEBI:30413"/>
    </cofactor>
</comment>
<dbReference type="GO" id="GO:0005506">
    <property type="term" value="F:iron ion binding"/>
    <property type="evidence" value="ECO:0007669"/>
    <property type="project" value="InterPro"/>
</dbReference>
<dbReference type="GO" id="GO:0008395">
    <property type="term" value="F:steroid hydroxylase activity"/>
    <property type="evidence" value="ECO:0007669"/>
    <property type="project" value="TreeGrafter"/>
</dbReference>